<keyword evidence="2" id="KW-1185">Reference proteome</keyword>
<feature type="region of interest" description="Disordered" evidence="1">
    <location>
        <begin position="157"/>
        <end position="202"/>
    </location>
</feature>
<evidence type="ECO:0000313" key="3">
    <source>
        <dbReference type="WBParaSite" id="PSAMB.scaffold5987size10429.g27679.t1"/>
    </source>
</evidence>
<evidence type="ECO:0000313" key="2">
    <source>
        <dbReference type="Proteomes" id="UP000887566"/>
    </source>
</evidence>
<evidence type="ECO:0000256" key="1">
    <source>
        <dbReference type="SAM" id="MobiDB-lite"/>
    </source>
</evidence>
<sequence>MDISAQWTFQLAFSILLSDEHGRAVVIGSKNAVSAIRHSTAPQLLVESMLELGQADQLKPIDDVVVMEPVLAPIRDFVMLSAKDLLSELSDLLQQVRGPGLAYHEFAKIGDAIQFIIKNIYAYNGYRVDGTQMGEAPEPVEIVPTAEEVVMTADDAPANINKNDENDANDNNANDDARDDGNWRTNEEGTISGDDGRDGQEDEDDHLLLNVLATQPSVLPTRSLSSPPAKRPRLLTTTGMADTTNHMTAEAPLSEAVTASADRSAMRLKNLLEISAIRTRQMLEGDAVNLLMEMVAMVNSDIDGLQRLDCFPRRITHVAAIEPA</sequence>
<name>A0A914X1P6_9BILA</name>
<dbReference type="WBParaSite" id="PSAMB.scaffold5987size10429.g27679.t1">
    <property type="protein sequence ID" value="PSAMB.scaffold5987size10429.g27679.t1"/>
    <property type="gene ID" value="PSAMB.scaffold5987size10429.g27679"/>
</dbReference>
<reference evidence="3" key="1">
    <citation type="submission" date="2022-11" db="UniProtKB">
        <authorList>
            <consortium name="WormBaseParasite"/>
        </authorList>
    </citation>
    <scope>IDENTIFICATION</scope>
</reference>
<feature type="compositionally biased region" description="Basic and acidic residues" evidence="1">
    <location>
        <begin position="175"/>
        <end position="187"/>
    </location>
</feature>
<dbReference type="Proteomes" id="UP000887566">
    <property type="component" value="Unplaced"/>
</dbReference>
<proteinExistence type="predicted"/>
<dbReference type="AlphaFoldDB" id="A0A914X1P6"/>
<organism evidence="2 3">
    <name type="scientific">Plectus sambesii</name>
    <dbReference type="NCBI Taxonomy" id="2011161"/>
    <lineage>
        <taxon>Eukaryota</taxon>
        <taxon>Metazoa</taxon>
        <taxon>Ecdysozoa</taxon>
        <taxon>Nematoda</taxon>
        <taxon>Chromadorea</taxon>
        <taxon>Plectida</taxon>
        <taxon>Plectina</taxon>
        <taxon>Plectoidea</taxon>
        <taxon>Plectidae</taxon>
        <taxon>Plectus</taxon>
    </lineage>
</organism>
<protein>
    <submittedName>
        <fullName evidence="3">Uncharacterized protein</fullName>
    </submittedName>
</protein>
<accession>A0A914X1P6</accession>